<evidence type="ECO:0000313" key="15">
    <source>
        <dbReference type="Proteomes" id="UP000792457"/>
    </source>
</evidence>
<keyword evidence="2 9" id="KW-0963">Cytoplasm</keyword>
<dbReference type="FunFam" id="2.130.10.10:FF:001060">
    <property type="entry name" value="Eukaryotic translation initiation factor 3 subunit B"/>
    <property type="match status" value="1"/>
</dbReference>
<dbReference type="PANTHER" id="PTHR14068">
    <property type="entry name" value="EUKARYOTIC TRANSLATION INITIATION FACTOR 3 EIF3 -RELATED"/>
    <property type="match status" value="1"/>
</dbReference>
<dbReference type="Gene3D" id="2.130.10.10">
    <property type="entry name" value="YVTN repeat-like/Quinoprotein amine dehydrogenase"/>
    <property type="match status" value="1"/>
</dbReference>
<reference evidence="14" key="1">
    <citation type="submission" date="2013-04" db="EMBL/GenBank/DDBJ databases">
        <authorList>
            <person name="Qu J."/>
            <person name="Murali S.C."/>
            <person name="Bandaranaike D."/>
            <person name="Bellair M."/>
            <person name="Blankenburg K."/>
            <person name="Chao H."/>
            <person name="Dinh H."/>
            <person name="Doddapaneni H."/>
            <person name="Downs B."/>
            <person name="Dugan-Rocha S."/>
            <person name="Elkadiri S."/>
            <person name="Gnanaolivu R.D."/>
            <person name="Hernandez B."/>
            <person name="Javaid M."/>
            <person name="Jayaseelan J.C."/>
            <person name="Lee S."/>
            <person name="Li M."/>
            <person name="Ming W."/>
            <person name="Munidasa M."/>
            <person name="Muniz J."/>
            <person name="Nguyen L."/>
            <person name="Ongeri F."/>
            <person name="Osuji N."/>
            <person name="Pu L.-L."/>
            <person name="Puazo M."/>
            <person name="Qu C."/>
            <person name="Quiroz J."/>
            <person name="Raj R."/>
            <person name="Weissenberger G."/>
            <person name="Xin Y."/>
            <person name="Zou X."/>
            <person name="Han Y."/>
            <person name="Richards S."/>
            <person name="Worley K."/>
            <person name="Muzny D."/>
            <person name="Gibbs R."/>
        </authorList>
    </citation>
    <scope>NUCLEOTIDE SEQUENCE</scope>
    <source>
        <strain evidence="14">Sampled in the wild</strain>
    </source>
</reference>
<dbReference type="SUPFAM" id="SSF54928">
    <property type="entry name" value="RNA-binding domain, RBD"/>
    <property type="match status" value="1"/>
</dbReference>
<evidence type="ECO:0000256" key="1">
    <source>
        <dbReference type="ARBA" id="ARBA00004496"/>
    </source>
</evidence>
<dbReference type="EMBL" id="KZ308322">
    <property type="protein sequence ID" value="KAG8227382.1"/>
    <property type="molecule type" value="Genomic_DNA"/>
</dbReference>
<dbReference type="InterPro" id="IPR034363">
    <property type="entry name" value="eIF3B_RRM"/>
</dbReference>
<dbReference type="OrthoDB" id="10250414at2759"/>
<name>A0A8K0K481_LADFU</name>
<comment type="similarity">
    <text evidence="9 10">Belongs to the eIF-3 subunit B family.</text>
</comment>
<dbReference type="GO" id="GO:0003723">
    <property type="term" value="F:RNA binding"/>
    <property type="evidence" value="ECO:0007669"/>
    <property type="project" value="UniProtKB-UniRule"/>
</dbReference>
<comment type="subcellular location">
    <subcellularLocation>
        <location evidence="1 9 10">Cytoplasm</location>
    </subcellularLocation>
</comment>
<evidence type="ECO:0000256" key="3">
    <source>
        <dbReference type="ARBA" id="ARBA00022540"/>
    </source>
</evidence>
<dbReference type="Pfam" id="PF08662">
    <property type="entry name" value="eIF2A"/>
    <property type="match status" value="1"/>
</dbReference>
<keyword evidence="5" id="KW-0677">Repeat</keyword>
<evidence type="ECO:0000256" key="4">
    <source>
        <dbReference type="ARBA" id="ARBA00022574"/>
    </source>
</evidence>
<keyword evidence="6 9" id="KW-0694">RNA-binding</keyword>
<dbReference type="InterPro" id="IPR000504">
    <property type="entry name" value="RRM_dom"/>
</dbReference>
<dbReference type="InterPro" id="IPR035979">
    <property type="entry name" value="RBD_domain_sf"/>
</dbReference>
<dbReference type="GO" id="GO:0016282">
    <property type="term" value="C:eukaryotic 43S preinitiation complex"/>
    <property type="evidence" value="ECO:0007669"/>
    <property type="project" value="UniProtKB-UniRule"/>
</dbReference>
<comment type="caution">
    <text evidence="14">The sequence shown here is derived from an EMBL/GenBank/DDBJ whole genome shotgun (WGS) entry which is preliminary data.</text>
</comment>
<protein>
    <recommendedName>
        <fullName evidence="9 10">Eukaryotic translation initiation factor 3 subunit B</fullName>
        <shortName evidence="9 10">eIF3b</shortName>
    </recommendedName>
    <alternativeName>
        <fullName evidence="9">Eukaryotic translation initiation factor 3 subunit 9</fullName>
    </alternativeName>
</protein>
<comment type="subunit">
    <text evidence="8">Component of the eukaryotic translation initiation factor 3 (eIF-3) complex. The eIF-3 complex interacts with pix. Interacts with mxt.</text>
</comment>
<feature type="region of interest" description="Disordered" evidence="11">
    <location>
        <begin position="48"/>
        <end position="69"/>
    </location>
</feature>
<dbReference type="InterPro" id="IPR015943">
    <property type="entry name" value="WD40/YVTN_repeat-like_dom_sf"/>
</dbReference>
<comment type="function">
    <text evidence="10">Component of the eukaryotic translation initiation factor 3 (eIF-3) complex, which is involved in protein synthesis and, together with other initiation factors, stimulates binding of mRNA and methionyl-tRNAi to the 40S ribosome.</text>
</comment>
<evidence type="ECO:0000256" key="6">
    <source>
        <dbReference type="ARBA" id="ARBA00022884"/>
    </source>
</evidence>
<dbReference type="GO" id="GO:0003743">
    <property type="term" value="F:translation initiation factor activity"/>
    <property type="evidence" value="ECO:0007669"/>
    <property type="project" value="UniProtKB-UniRule"/>
</dbReference>
<dbReference type="HAMAP" id="MF_03001">
    <property type="entry name" value="eIF3b"/>
    <property type="match status" value="1"/>
</dbReference>
<dbReference type="GO" id="GO:0005852">
    <property type="term" value="C:eukaryotic translation initiation factor 3 complex"/>
    <property type="evidence" value="ECO:0007669"/>
    <property type="project" value="UniProtKB-UniRule"/>
</dbReference>
<feature type="compositionally biased region" description="Basic and acidic residues" evidence="11">
    <location>
        <begin position="48"/>
        <end position="60"/>
    </location>
</feature>
<keyword evidence="7 9" id="KW-0648">Protein biosynthesis</keyword>
<dbReference type="GO" id="GO:0001732">
    <property type="term" value="P:formation of cytoplasmic translation initiation complex"/>
    <property type="evidence" value="ECO:0007669"/>
    <property type="project" value="UniProtKB-UniRule"/>
</dbReference>
<keyword evidence="15" id="KW-1185">Reference proteome</keyword>
<comment type="function">
    <text evidence="9">RNA-binding component of the eukaryotic translation initiation factor 3 (eIF-3) complex, which is involved in protein synthesis of a specialized repertoire of mRNAs and, together with other initiation factors, stimulates binding of mRNA and methionyl-tRNAi to the 40S ribosome. The eIF-3 complex specifically targets and initiates translation of a subset of mRNAs involved in cell proliferation.</text>
</comment>
<evidence type="ECO:0000313" key="14">
    <source>
        <dbReference type="EMBL" id="KAG8227382.1"/>
    </source>
</evidence>
<feature type="domain" description="RRM" evidence="12">
    <location>
        <begin position="119"/>
        <end position="169"/>
    </location>
</feature>
<sequence length="733" mass="84853">MHTLDGSTNQRKRNLHSFVSYNVLCQTFVHEVSKMVKKKDSDKNIVNVEDGKNDAVENGDKPPNFADPPGFVDTITDEELLGDLLENKPKELEGVDSLVVVDGVPQVGPDRLEKLQIVIRKFFSKSGFINDYFPEENGTTKRYIFLEFPTPALAAEAVRQYNNSKFDKNHMLMLNLFTDFQKYSEIPDEWEPPEPQPYKDQGNMHYYLLEPDAFDQYAIICGIGASVQIWMNSNPEPTLVEERPRWTETYVKWSPLGTYLATFHKKGVALWGGPKFEQIMRFTHSGVQFIDFSPCEKYLVTYSPMSEHTSDPKRLIIWDIRTGHEKRSFGTDQPSVWPIFRWSPDDKYFARISVDVLSVYETPSFGLLNKKSFKIPGIRDFSWSPTDNIIAYWVAEKMDVPAKVTLLDIPSRNEIRAKNLFNVADCKIHWQKSGDFLCVKVDRYVKVKKEKNEYKYSGVYCNFEIFHMREKQIPVDSVEIKEAIHAFAWEPVGSKFAIIHGDVPNTCVSFYGVKIGHPPALLKRFEKREANYLFWAPCGQFIVMAGIRANGGVLDFVDSADFVIMNSNEHFGISDVEWDPTGRYVVTGNSIWKSKVDNGFVLYSFQGKCIKRNNVEGFCQLLWRPRPPSLLSAKQQKEIKKSLKKYSVQFESKDRMRMTKASKELVEKRCRLMKEFEDYRQKRIEQYDAQKSRRLELRDHVDTDELVSDTVNVEEKSIEFLIKEEVTVVAMEE</sequence>
<gene>
    <name evidence="14" type="ORF">J437_LFUL000390</name>
</gene>
<proteinExistence type="inferred from homology"/>
<keyword evidence="4" id="KW-0853">WD repeat</keyword>
<dbReference type="InterPro" id="IPR013979">
    <property type="entry name" value="TIF_beta_prop-like"/>
</dbReference>
<evidence type="ECO:0000256" key="2">
    <source>
        <dbReference type="ARBA" id="ARBA00022490"/>
    </source>
</evidence>
<dbReference type="Gene3D" id="3.30.70.330">
    <property type="match status" value="1"/>
</dbReference>
<dbReference type="PIRSF" id="PIRSF036424">
    <property type="entry name" value="eIF3b"/>
    <property type="match status" value="1"/>
</dbReference>
<evidence type="ECO:0000256" key="10">
    <source>
        <dbReference type="PIRNR" id="PIRNR036424"/>
    </source>
</evidence>
<dbReference type="GO" id="GO:0033290">
    <property type="term" value="C:eukaryotic 48S preinitiation complex"/>
    <property type="evidence" value="ECO:0007669"/>
    <property type="project" value="UniProtKB-UniRule"/>
</dbReference>
<dbReference type="CDD" id="cd12278">
    <property type="entry name" value="RRM_eIF3B"/>
    <property type="match status" value="1"/>
</dbReference>
<evidence type="ECO:0000256" key="8">
    <source>
        <dbReference type="ARBA" id="ARBA00047068"/>
    </source>
</evidence>
<evidence type="ECO:0000256" key="5">
    <source>
        <dbReference type="ARBA" id="ARBA00022737"/>
    </source>
</evidence>
<reference evidence="14" key="2">
    <citation type="submission" date="2017-10" db="EMBL/GenBank/DDBJ databases">
        <title>Ladona fulva Genome sequencing and assembly.</title>
        <authorList>
            <person name="Murali S."/>
            <person name="Richards S."/>
            <person name="Bandaranaike D."/>
            <person name="Bellair M."/>
            <person name="Blankenburg K."/>
            <person name="Chao H."/>
            <person name="Dinh H."/>
            <person name="Doddapaneni H."/>
            <person name="Dugan-Rocha S."/>
            <person name="Elkadiri S."/>
            <person name="Gnanaolivu R."/>
            <person name="Hernandez B."/>
            <person name="Skinner E."/>
            <person name="Javaid M."/>
            <person name="Lee S."/>
            <person name="Li M."/>
            <person name="Ming W."/>
            <person name="Munidasa M."/>
            <person name="Muniz J."/>
            <person name="Nguyen L."/>
            <person name="Hughes D."/>
            <person name="Osuji N."/>
            <person name="Pu L.-L."/>
            <person name="Puazo M."/>
            <person name="Qu C."/>
            <person name="Quiroz J."/>
            <person name="Raj R."/>
            <person name="Weissenberger G."/>
            <person name="Xin Y."/>
            <person name="Zou X."/>
            <person name="Han Y."/>
            <person name="Worley K."/>
            <person name="Muzny D."/>
            <person name="Gibbs R."/>
        </authorList>
    </citation>
    <scope>NUCLEOTIDE SEQUENCE</scope>
    <source>
        <strain evidence="14">Sampled in the wild</strain>
    </source>
</reference>
<dbReference type="AlphaFoldDB" id="A0A8K0K481"/>
<accession>A0A8K0K481</accession>
<feature type="domain" description="Translation initiation factor beta propellor-like" evidence="13">
    <location>
        <begin position="418"/>
        <end position="621"/>
    </location>
</feature>
<organism evidence="14 15">
    <name type="scientific">Ladona fulva</name>
    <name type="common">Scarce chaser dragonfly</name>
    <name type="synonym">Libellula fulva</name>
    <dbReference type="NCBI Taxonomy" id="123851"/>
    <lineage>
        <taxon>Eukaryota</taxon>
        <taxon>Metazoa</taxon>
        <taxon>Ecdysozoa</taxon>
        <taxon>Arthropoda</taxon>
        <taxon>Hexapoda</taxon>
        <taxon>Insecta</taxon>
        <taxon>Pterygota</taxon>
        <taxon>Palaeoptera</taxon>
        <taxon>Odonata</taxon>
        <taxon>Epiprocta</taxon>
        <taxon>Anisoptera</taxon>
        <taxon>Libelluloidea</taxon>
        <taxon>Libellulidae</taxon>
        <taxon>Ladona</taxon>
    </lineage>
</organism>
<evidence type="ECO:0000259" key="12">
    <source>
        <dbReference type="Pfam" id="PF00076"/>
    </source>
</evidence>
<dbReference type="Proteomes" id="UP000792457">
    <property type="component" value="Unassembled WGS sequence"/>
</dbReference>
<dbReference type="InterPro" id="IPR011400">
    <property type="entry name" value="EIF3B"/>
</dbReference>
<evidence type="ECO:0000259" key="13">
    <source>
        <dbReference type="Pfam" id="PF08662"/>
    </source>
</evidence>
<evidence type="ECO:0000256" key="9">
    <source>
        <dbReference type="HAMAP-Rule" id="MF_03001"/>
    </source>
</evidence>
<dbReference type="InterPro" id="IPR012677">
    <property type="entry name" value="Nucleotide-bd_a/b_plait_sf"/>
</dbReference>
<dbReference type="PANTHER" id="PTHR14068:SF0">
    <property type="entry name" value="EUKARYOTIC TRANSLATION INITIATION FACTOR 3 SUBUNIT B"/>
    <property type="match status" value="1"/>
</dbReference>
<dbReference type="GO" id="GO:0031369">
    <property type="term" value="F:translation initiation factor binding"/>
    <property type="evidence" value="ECO:0007669"/>
    <property type="project" value="InterPro"/>
</dbReference>
<dbReference type="SUPFAM" id="SSF82171">
    <property type="entry name" value="DPP6 N-terminal domain-like"/>
    <property type="match status" value="1"/>
</dbReference>
<keyword evidence="3 9" id="KW-0396">Initiation factor</keyword>
<dbReference type="Pfam" id="PF00076">
    <property type="entry name" value="RRM_1"/>
    <property type="match status" value="1"/>
</dbReference>
<evidence type="ECO:0000256" key="11">
    <source>
        <dbReference type="SAM" id="MobiDB-lite"/>
    </source>
</evidence>
<evidence type="ECO:0000256" key="7">
    <source>
        <dbReference type="ARBA" id="ARBA00022917"/>
    </source>
</evidence>